<evidence type="ECO:0000256" key="1">
    <source>
        <dbReference type="SAM" id="Phobius"/>
    </source>
</evidence>
<name>A0ABU6WMA6_9FABA</name>
<keyword evidence="1" id="KW-0812">Transmembrane</keyword>
<comment type="caution">
    <text evidence="2">The sequence shown here is derived from an EMBL/GenBank/DDBJ whole genome shotgun (WGS) entry which is preliminary data.</text>
</comment>
<evidence type="ECO:0008006" key="4">
    <source>
        <dbReference type="Google" id="ProtNLM"/>
    </source>
</evidence>
<accession>A0ABU6WMA6</accession>
<evidence type="ECO:0000313" key="2">
    <source>
        <dbReference type="EMBL" id="MED6185803.1"/>
    </source>
</evidence>
<feature type="transmembrane region" description="Helical" evidence="1">
    <location>
        <begin position="50"/>
        <end position="69"/>
    </location>
</feature>
<proteinExistence type="predicted"/>
<protein>
    <recommendedName>
        <fullName evidence="4">Transmembrane protein</fullName>
    </recommendedName>
</protein>
<dbReference type="Proteomes" id="UP001341840">
    <property type="component" value="Unassembled WGS sequence"/>
</dbReference>
<gene>
    <name evidence="2" type="ORF">PIB30_060574</name>
</gene>
<dbReference type="EMBL" id="JASCZI010181780">
    <property type="protein sequence ID" value="MED6185803.1"/>
    <property type="molecule type" value="Genomic_DNA"/>
</dbReference>
<reference evidence="2 3" key="1">
    <citation type="journal article" date="2023" name="Plants (Basel)">
        <title>Bridging the Gap: Combining Genomics and Transcriptomics Approaches to Understand Stylosanthes scabra, an Orphan Legume from the Brazilian Caatinga.</title>
        <authorList>
            <person name="Ferreira-Neto J.R.C."/>
            <person name="da Silva M.D."/>
            <person name="Binneck E."/>
            <person name="de Melo N.F."/>
            <person name="da Silva R.H."/>
            <person name="de Melo A.L.T.M."/>
            <person name="Pandolfi V."/>
            <person name="Bustamante F.O."/>
            <person name="Brasileiro-Vidal A.C."/>
            <person name="Benko-Iseppon A.M."/>
        </authorList>
    </citation>
    <scope>NUCLEOTIDE SEQUENCE [LARGE SCALE GENOMIC DNA]</scope>
    <source>
        <tissue evidence="2">Leaves</tissue>
    </source>
</reference>
<sequence>MTEGVLVEFVRCNLEQRILAQHFREVCPTFDVGFTPSQSVTLFFTTINDVGTLAVFASLCAMALCFGFFGPSSPLSRKGDVGGVNGDGWWNMPKGKDDVSLKTHGVADEPTPLVVIPSVKDVPSRGFGTTGITGRAKTEGWRFM</sequence>
<organism evidence="2 3">
    <name type="scientific">Stylosanthes scabra</name>
    <dbReference type="NCBI Taxonomy" id="79078"/>
    <lineage>
        <taxon>Eukaryota</taxon>
        <taxon>Viridiplantae</taxon>
        <taxon>Streptophyta</taxon>
        <taxon>Embryophyta</taxon>
        <taxon>Tracheophyta</taxon>
        <taxon>Spermatophyta</taxon>
        <taxon>Magnoliopsida</taxon>
        <taxon>eudicotyledons</taxon>
        <taxon>Gunneridae</taxon>
        <taxon>Pentapetalae</taxon>
        <taxon>rosids</taxon>
        <taxon>fabids</taxon>
        <taxon>Fabales</taxon>
        <taxon>Fabaceae</taxon>
        <taxon>Papilionoideae</taxon>
        <taxon>50 kb inversion clade</taxon>
        <taxon>dalbergioids sensu lato</taxon>
        <taxon>Dalbergieae</taxon>
        <taxon>Pterocarpus clade</taxon>
        <taxon>Stylosanthes</taxon>
    </lineage>
</organism>
<keyword evidence="1" id="KW-1133">Transmembrane helix</keyword>
<keyword evidence="1" id="KW-0472">Membrane</keyword>
<keyword evidence="3" id="KW-1185">Reference proteome</keyword>
<evidence type="ECO:0000313" key="3">
    <source>
        <dbReference type="Proteomes" id="UP001341840"/>
    </source>
</evidence>